<dbReference type="GO" id="GO:0008017">
    <property type="term" value="F:microtubule binding"/>
    <property type="evidence" value="ECO:0007669"/>
    <property type="project" value="InterPro"/>
</dbReference>
<keyword evidence="15" id="KW-1185">Reference proteome</keyword>
<dbReference type="SUPFAM" id="SSF52540">
    <property type="entry name" value="P-loop containing nucleoside triphosphate hydrolases"/>
    <property type="match status" value="1"/>
</dbReference>
<evidence type="ECO:0000256" key="12">
    <source>
        <dbReference type="ARBA" id="ARBA00045846"/>
    </source>
</evidence>
<dbReference type="GO" id="GO:0003777">
    <property type="term" value="F:microtubule motor activity"/>
    <property type="evidence" value="ECO:0007669"/>
    <property type="project" value="InterPro"/>
</dbReference>
<dbReference type="GO" id="GO:0005874">
    <property type="term" value="C:microtubule"/>
    <property type="evidence" value="ECO:0007669"/>
    <property type="project" value="UniProtKB-KW"/>
</dbReference>
<evidence type="ECO:0000256" key="13">
    <source>
        <dbReference type="ARBA" id="ARBA00046888"/>
    </source>
</evidence>
<dbReference type="InParanoid" id="A0A7E6E911"/>
<keyword evidence="4" id="KW-0493">Microtubule</keyword>
<name>A0A7E6E911_9CHIR</name>
<protein>
    <recommendedName>
        <fullName evidence="11">Mitotic centromere-associated kinesin</fullName>
    </recommendedName>
</protein>
<keyword evidence="3" id="KW-0132">Cell division</keyword>
<dbReference type="KEGG" id="pdic:114501363"/>
<accession>A0A7E6E911</accession>
<sequence>MCRGLSGKAQNASTGIYEMASQDVFLLKNQPYYHSLGLEVYVTFLEIYNRKLIELLNSKANLCMLEYRKQQVQGLGLQEHLINCANDVIKMTNTGSDGRTSGQTFSSPILPTPMPTSRFFFEPKGKCMASSSWWILQRMNKV</sequence>
<dbReference type="GO" id="GO:0051301">
    <property type="term" value="P:cell division"/>
    <property type="evidence" value="ECO:0007669"/>
    <property type="project" value="UniProtKB-KW"/>
</dbReference>
<dbReference type="PANTHER" id="PTHR47971:SF25">
    <property type="entry name" value="KINESIN-LIKE PROTEIN KIF2C"/>
    <property type="match status" value="1"/>
</dbReference>
<dbReference type="Gene3D" id="3.40.850.10">
    <property type="entry name" value="Kinesin motor domain"/>
    <property type="match status" value="1"/>
</dbReference>
<dbReference type="GeneID" id="114501363"/>
<dbReference type="InterPro" id="IPR027640">
    <property type="entry name" value="Kinesin-like_fam"/>
</dbReference>
<dbReference type="Pfam" id="PF00225">
    <property type="entry name" value="Kinesin"/>
    <property type="match status" value="1"/>
</dbReference>
<evidence type="ECO:0000256" key="2">
    <source>
        <dbReference type="ARBA" id="ARBA00022490"/>
    </source>
</evidence>
<evidence type="ECO:0000256" key="1">
    <source>
        <dbReference type="ARBA" id="ARBA00004245"/>
    </source>
</evidence>
<evidence type="ECO:0000256" key="9">
    <source>
        <dbReference type="ARBA" id="ARBA00023212"/>
    </source>
</evidence>
<evidence type="ECO:0000259" key="14">
    <source>
        <dbReference type="Pfam" id="PF00225"/>
    </source>
</evidence>
<evidence type="ECO:0000256" key="3">
    <source>
        <dbReference type="ARBA" id="ARBA00022618"/>
    </source>
</evidence>
<dbReference type="RefSeq" id="XP_035887555.1">
    <property type="nucleotide sequence ID" value="XM_036031662.1"/>
</dbReference>
<keyword evidence="6" id="KW-0498">Mitosis</keyword>
<organism evidence="15 16">
    <name type="scientific">Phyllostomus discolor</name>
    <name type="common">pale spear-nosed bat</name>
    <dbReference type="NCBI Taxonomy" id="89673"/>
    <lineage>
        <taxon>Eukaryota</taxon>
        <taxon>Metazoa</taxon>
        <taxon>Chordata</taxon>
        <taxon>Craniata</taxon>
        <taxon>Vertebrata</taxon>
        <taxon>Euteleostomi</taxon>
        <taxon>Mammalia</taxon>
        <taxon>Eutheria</taxon>
        <taxon>Laurasiatheria</taxon>
        <taxon>Chiroptera</taxon>
        <taxon>Yangochiroptera</taxon>
        <taxon>Phyllostomidae</taxon>
        <taxon>Phyllostominae</taxon>
        <taxon>Phyllostomus</taxon>
    </lineage>
</organism>
<reference evidence="16" key="1">
    <citation type="submission" date="2025-08" db="UniProtKB">
        <authorList>
            <consortium name="RefSeq"/>
        </authorList>
    </citation>
    <scope>IDENTIFICATION</scope>
    <source>
        <tissue evidence="16">Muscle</tissue>
    </source>
</reference>
<evidence type="ECO:0000256" key="6">
    <source>
        <dbReference type="ARBA" id="ARBA00022776"/>
    </source>
</evidence>
<keyword evidence="2" id="KW-0963">Cytoplasm</keyword>
<dbReference type="GO" id="GO:0007018">
    <property type="term" value="P:microtubule-based movement"/>
    <property type="evidence" value="ECO:0007669"/>
    <property type="project" value="InterPro"/>
</dbReference>
<dbReference type="OrthoDB" id="3176171at2759"/>
<evidence type="ECO:0000256" key="7">
    <source>
        <dbReference type="ARBA" id="ARBA00022840"/>
    </source>
</evidence>
<dbReference type="InterPro" id="IPR027417">
    <property type="entry name" value="P-loop_NTPase"/>
</dbReference>
<evidence type="ECO:0000256" key="5">
    <source>
        <dbReference type="ARBA" id="ARBA00022741"/>
    </source>
</evidence>
<keyword evidence="9" id="KW-0206">Cytoskeleton</keyword>
<comment type="function">
    <text evidence="12">In complex with KIF18B, constitutes the major microtubule plus-end depolymerizing activity in mitotic cells. Regulates the turnover of microtubules at the kinetochore and functions in chromosome segregation during mitosis. Plays a role in chromosome congression and is required for the lateral to end-on conversion of the chromosome-microtubule attachment.</text>
</comment>
<evidence type="ECO:0000256" key="8">
    <source>
        <dbReference type="ARBA" id="ARBA00023054"/>
    </source>
</evidence>
<dbReference type="GO" id="GO:0005524">
    <property type="term" value="F:ATP binding"/>
    <property type="evidence" value="ECO:0007669"/>
    <property type="project" value="UniProtKB-KW"/>
</dbReference>
<evidence type="ECO:0000256" key="10">
    <source>
        <dbReference type="ARBA" id="ARBA00023306"/>
    </source>
</evidence>
<evidence type="ECO:0000313" key="15">
    <source>
        <dbReference type="Proteomes" id="UP000504628"/>
    </source>
</evidence>
<keyword evidence="7" id="KW-0067">ATP-binding</keyword>
<comment type="subcellular location">
    <subcellularLocation>
        <location evidence="1">Cytoplasm</location>
        <location evidence="1">Cytoskeleton</location>
    </subcellularLocation>
</comment>
<proteinExistence type="predicted"/>
<keyword evidence="5" id="KW-0547">Nucleotide-binding</keyword>
<evidence type="ECO:0000256" key="11">
    <source>
        <dbReference type="ARBA" id="ARBA00041223"/>
    </source>
</evidence>
<feature type="domain" description="Kinesin motor" evidence="14">
    <location>
        <begin position="7"/>
        <end position="104"/>
    </location>
</feature>
<keyword evidence="10" id="KW-0131">Cell cycle</keyword>
<dbReference type="InterPro" id="IPR001752">
    <property type="entry name" value="Kinesin_motor_dom"/>
</dbReference>
<dbReference type="GO" id="GO:0007019">
    <property type="term" value="P:microtubule depolymerization"/>
    <property type="evidence" value="ECO:0007669"/>
    <property type="project" value="TreeGrafter"/>
</dbReference>
<comment type="subunit">
    <text evidence="13">Interacts with CENPH. Interacts with MTUS2/TIP150; the interaction is direct. Interacts with MAPRE1; the interaction is direct, regulated by phosphorylation and is probably required for targeting to growing microtubule plus ends. Interacts with KIF18B at microtubule tips; this interaction increases the affinity of both partners for microtubule plus ends and is required for robust microtubule depolymerization. Phosphorylation by AURKA or AURKB strongly reduces KIF18B-binding.</text>
</comment>
<dbReference type="PANTHER" id="PTHR47971">
    <property type="entry name" value="KINESIN-RELATED PROTEIN 6"/>
    <property type="match status" value="1"/>
</dbReference>
<dbReference type="AlphaFoldDB" id="A0A7E6E911"/>
<evidence type="ECO:0000256" key="4">
    <source>
        <dbReference type="ARBA" id="ARBA00022701"/>
    </source>
</evidence>
<evidence type="ECO:0000313" key="16">
    <source>
        <dbReference type="RefSeq" id="XP_035887555.1"/>
    </source>
</evidence>
<keyword evidence="8" id="KW-0175">Coiled coil</keyword>
<dbReference type="InterPro" id="IPR036961">
    <property type="entry name" value="Kinesin_motor_dom_sf"/>
</dbReference>
<dbReference type="Proteomes" id="UP000504628">
    <property type="component" value="Chromosome 7"/>
</dbReference>
<gene>
    <name evidence="16" type="primary">LOC114501363</name>
</gene>